<dbReference type="Gene3D" id="1.20.5.320">
    <property type="entry name" value="6-Phosphogluconate Dehydrogenase, domain 3"/>
    <property type="match status" value="1"/>
</dbReference>
<reference evidence="2" key="1">
    <citation type="submission" date="2022-12" db="EMBL/GenBank/DDBJ databases">
        <title>Genome of R. gnavus strain RSHDN_120.</title>
        <authorList>
            <person name="Abdugheni R."/>
        </authorList>
    </citation>
    <scope>NUCLEOTIDE SEQUENCE</scope>
    <source>
        <strain evidence="2">RSHDN_120</strain>
    </source>
</reference>
<feature type="compositionally biased region" description="Basic and acidic residues" evidence="1">
    <location>
        <begin position="223"/>
        <end position="243"/>
    </location>
</feature>
<keyword evidence="2" id="KW-0176">Collagen</keyword>
<comment type="caution">
    <text evidence="2">The sequence shown here is derived from an EMBL/GenBank/DDBJ whole genome shotgun (WGS) entry which is preliminary data.</text>
</comment>
<evidence type="ECO:0000313" key="2">
    <source>
        <dbReference type="EMBL" id="MDE1202636.1"/>
    </source>
</evidence>
<feature type="region of interest" description="Disordered" evidence="1">
    <location>
        <begin position="220"/>
        <end position="247"/>
    </location>
</feature>
<dbReference type="EMBL" id="JAPZEG010000002">
    <property type="protein sequence ID" value="MDE1202636.1"/>
    <property type="molecule type" value="Genomic_DNA"/>
</dbReference>
<proteinExistence type="predicted"/>
<dbReference type="RefSeq" id="WP_101884784.1">
    <property type="nucleotide sequence ID" value="NZ_JANFXP010000002.1"/>
</dbReference>
<dbReference type="AlphaFoldDB" id="A0A2N5NUK5"/>
<organism evidence="2 3">
    <name type="scientific">Mediterraneibacter gnavus</name>
    <name type="common">Ruminococcus gnavus</name>
    <dbReference type="NCBI Taxonomy" id="33038"/>
    <lineage>
        <taxon>Bacteria</taxon>
        <taxon>Bacillati</taxon>
        <taxon>Bacillota</taxon>
        <taxon>Clostridia</taxon>
        <taxon>Lachnospirales</taxon>
        <taxon>Lachnospiraceae</taxon>
        <taxon>Mediterraneibacter</taxon>
    </lineage>
</organism>
<sequence length="365" mass="38807">METTTTLYIDVRNPGIMQTIYAVQYDSGRLLRCMISGMAKTISKARIYCKKPSGSETYTEGTVISNYCVLFSLTPQMVAEVGNTECQLHLIDGSNAVTSFKVKMEVRENLVAASEIQSTSEYQALVDILNRLEKYDPIEITTIEIDSLQSGTIESGSIALNVQKIYASVGQMNAGFETDGLPENAIVMISTGNPDDADNAKVYRKGATGYEYMVDLSGATGAKGEKGDPGPRGEKGIQGDPGKDGTGVTILGSYKTEEELNREHPTGNVGESYLVDGNLYVWDNVSGQWKNVGRIQGPEGPAGKAATIRIGTTTTGEAGTEASVENSGTETEAVFDFEIPRGDSGEVTGIEGIPNSDIDSLGGGA</sequence>
<name>A0A2N5NUK5_MEDGN</name>
<gene>
    <name evidence="2" type="ORF">O4N78_03430</name>
</gene>
<evidence type="ECO:0000313" key="3">
    <source>
        <dbReference type="Proteomes" id="UP001149331"/>
    </source>
</evidence>
<dbReference type="Proteomes" id="UP001149331">
    <property type="component" value="Unassembled WGS sequence"/>
</dbReference>
<evidence type="ECO:0000256" key="1">
    <source>
        <dbReference type="SAM" id="MobiDB-lite"/>
    </source>
</evidence>
<protein>
    <submittedName>
        <fullName evidence="2">Collagen-like protein</fullName>
    </submittedName>
</protein>
<accession>A0A2N5NUK5</accession>
<feature type="region of interest" description="Disordered" evidence="1">
    <location>
        <begin position="341"/>
        <end position="365"/>
    </location>
</feature>